<dbReference type="InterPro" id="IPR001789">
    <property type="entry name" value="Sig_transdc_resp-reg_receiver"/>
</dbReference>
<dbReference type="InterPro" id="IPR011006">
    <property type="entry name" value="CheY-like_superfamily"/>
</dbReference>
<evidence type="ECO:0000256" key="6">
    <source>
        <dbReference type="PROSITE-ProRule" id="PRU00169"/>
    </source>
</evidence>
<dbReference type="Proteomes" id="UP000004679">
    <property type="component" value="Unassembled WGS sequence"/>
</dbReference>
<keyword evidence="5" id="KW-0804">Transcription</keyword>
<reference evidence="8 9" key="1">
    <citation type="journal article" date="2011" name="J. Bacteriol.">
        <title>Draft genome sequence of the chemolithoheterotrophic, halophilic methylotroph Methylophaga thiooxydans DMS010.</title>
        <authorList>
            <person name="Boden R."/>
            <person name="Ferriera S."/>
            <person name="Johnson J."/>
            <person name="Kelly D.P."/>
            <person name="Murrell J.C."/>
            <person name="Schafer H."/>
        </authorList>
    </citation>
    <scope>NUCLEOTIDE SEQUENCE [LARGE SCALE GENOMIC DNA]</scope>
    <source>
        <strain evidence="8 9">DMS010</strain>
    </source>
</reference>
<evidence type="ECO:0000259" key="7">
    <source>
        <dbReference type="PROSITE" id="PS50110"/>
    </source>
</evidence>
<dbReference type="GO" id="GO:0000160">
    <property type="term" value="P:phosphorelay signal transduction system"/>
    <property type="evidence" value="ECO:0007669"/>
    <property type="project" value="UniProtKB-KW"/>
</dbReference>
<evidence type="ECO:0000256" key="3">
    <source>
        <dbReference type="ARBA" id="ARBA00023015"/>
    </source>
</evidence>
<evidence type="ECO:0000313" key="8">
    <source>
        <dbReference type="EMBL" id="EEF79149.1"/>
    </source>
</evidence>
<feature type="modified residue" description="4-aspartylphosphate" evidence="6">
    <location>
        <position position="55"/>
    </location>
</feature>
<keyword evidence="3" id="KW-0805">Transcription regulation</keyword>
<dbReference type="Gene3D" id="3.40.50.2300">
    <property type="match status" value="1"/>
</dbReference>
<dbReference type="SMART" id="SM00448">
    <property type="entry name" value="REC"/>
    <property type="match status" value="1"/>
</dbReference>
<evidence type="ECO:0000256" key="4">
    <source>
        <dbReference type="ARBA" id="ARBA00023125"/>
    </source>
</evidence>
<dbReference type="HOGENOM" id="CLU_000445_69_17_6"/>
<feature type="domain" description="Response regulatory" evidence="7">
    <location>
        <begin position="6"/>
        <end position="123"/>
    </location>
</feature>
<keyword evidence="4" id="KW-0238">DNA-binding</keyword>
<gene>
    <name evidence="8" type="ORF">MDMS009_1736</name>
</gene>
<keyword evidence="9" id="KW-1185">Reference proteome</keyword>
<name>C0N7P5_9GAMM</name>
<dbReference type="Pfam" id="PF00072">
    <property type="entry name" value="Response_reg"/>
    <property type="match status" value="1"/>
</dbReference>
<sequence>MAKRQKLLIVDDHAELRTLIKMTLEHSDYQLFETDSGEGALQLVAETQPDVIILDIMMPGKIDGIEVCRQIKSNPATAATKVILLSAKGQKKDIQAGDDAGADAYFIKPFSPTSLLEAIQFTQNCR</sequence>
<dbReference type="PROSITE" id="PS50110">
    <property type="entry name" value="RESPONSE_REGULATORY"/>
    <property type="match status" value="1"/>
</dbReference>
<dbReference type="FunFam" id="3.40.50.2300:FF:000001">
    <property type="entry name" value="DNA-binding response regulator PhoB"/>
    <property type="match status" value="1"/>
</dbReference>
<dbReference type="EMBL" id="GG657899">
    <property type="protein sequence ID" value="EEF79149.1"/>
    <property type="molecule type" value="Genomic_DNA"/>
</dbReference>
<dbReference type="PANTHER" id="PTHR44591">
    <property type="entry name" value="STRESS RESPONSE REGULATOR PROTEIN 1"/>
    <property type="match status" value="1"/>
</dbReference>
<dbReference type="InterPro" id="IPR050595">
    <property type="entry name" value="Bact_response_regulator"/>
</dbReference>
<dbReference type="AlphaFoldDB" id="C0N7P5"/>
<evidence type="ECO:0000256" key="2">
    <source>
        <dbReference type="ARBA" id="ARBA00023012"/>
    </source>
</evidence>
<evidence type="ECO:0000256" key="5">
    <source>
        <dbReference type="ARBA" id="ARBA00023163"/>
    </source>
</evidence>
<proteinExistence type="predicted"/>
<dbReference type="CDD" id="cd17574">
    <property type="entry name" value="REC_OmpR"/>
    <property type="match status" value="1"/>
</dbReference>
<evidence type="ECO:0000313" key="9">
    <source>
        <dbReference type="Proteomes" id="UP000004679"/>
    </source>
</evidence>
<dbReference type="PANTHER" id="PTHR44591:SF22">
    <property type="entry name" value="CHEY SUBFAMILY"/>
    <property type="match status" value="1"/>
</dbReference>
<dbReference type="SUPFAM" id="SSF52172">
    <property type="entry name" value="CheY-like"/>
    <property type="match status" value="1"/>
</dbReference>
<keyword evidence="2" id="KW-0902">Two-component regulatory system</keyword>
<dbReference type="GO" id="GO:0003677">
    <property type="term" value="F:DNA binding"/>
    <property type="evidence" value="ECO:0007669"/>
    <property type="project" value="UniProtKB-KW"/>
</dbReference>
<evidence type="ECO:0000256" key="1">
    <source>
        <dbReference type="ARBA" id="ARBA00022553"/>
    </source>
</evidence>
<dbReference type="RefSeq" id="WP_008291232.1">
    <property type="nucleotide sequence ID" value="NZ_GG657899.1"/>
</dbReference>
<dbReference type="OrthoDB" id="5700660at2"/>
<organism evidence="8 9">
    <name type="scientific">Methylophaga thiooxydans DMS010</name>
    <dbReference type="NCBI Taxonomy" id="637616"/>
    <lineage>
        <taxon>Bacteria</taxon>
        <taxon>Pseudomonadati</taxon>
        <taxon>Pseudomonadota</taxon>
        <taxon>Gammaproteobacteria</taxon>
        <taxon>Thiotrichales</taxon>
        <taxon>Piscirickettsiaceae</taxon>
        <taxon>Methylophaga</taxon>
    </lineage>
</organism>
<accession>C0N7P5</accession>
<keyword evidence="1 6" id="KW-0597">Phosphoprotein</keyword>
<protein>
    <recommendedName>
        <fullName evidence="7">Response regulatory domain-containing protein</fullName>
    </recommendedName>
</protein>